<dbReference type="GO" id="GO:0032875">
    <property type="term" value="P:regulation of DNA endoreduplication"/>
    <property type="evidence" value="ECO:0007669"/>
    <property type="project" value="InterPro"/>
</dbReference>
<dbReference type="PaxDb" id="2711-XP_006488312.1"/>
<accession>A0A067GBJ0</accession>
<proteinExistence type="predicted"/>
<evidence type="ECO:0000313" key="4">
    <source>
        <dbReference type="Proteomes" id="UP000027120"/>
    </source>
</evidence>
<name>A0A067GBJ0_CITSI</name>
<keyword evidence="1" id="KW-0649">Protein kinase inhibitor</keyword>
<keyword evidence="2" id="KW-0131">Cell cycle</keyword>
<dbReference type="PANTHER" id="PTHR33142">
    <property type="entry name" value="CYCLIN-DEPENDENT PROTEIN KINASE INHIBITOR SMR13"/>
    <property type="match status" value="1"/>
</dbReference>
<gene>
    <name evidence="3" type="ORF">CISIN_1g031680mg</name>
</gene>
<sequence>MGVSNSEMLDLKALEIDFLARSTLEFQDHDPCEIIANKEDHHDEGEGECKIVVASLNIKIPSFGEFKIEEGFDHQEDFDSGFKTPTSLDHQIPVLLQCPAAPRKPKSRPILTKRKVQSQSQRRILYDLSNEIEALFPPALRADLGKKIKKAKQQN</sequence>
<protein>
    <submittedName>
        <fullName evidence="3">Uncharacterized protein</fullName>
    </submittedName>
</protein>
<evidence type="ECO:0000256" key="2">
    <source>
        <dbReference type="ARBA" id="ARBA00023306"/>
    </source>
</evidence>
<dbReference type="EMBL" id="KK784886">
    <property type="protein sequence ID" value="KDO72872.1"/>
    <property type="molecule type" value="Genomic_DNA"/>
</dbReference>
<dbReference type="PANTHER" id="PTHR33142:SF66">
    <property type="entry name" value="CYCLIN-DEPENDENT PROTEIN KINASE INHIBITOR SMR3"/>
    <property type="match status" value="1"/>
</dbReference>
<dbReference type="Proteomes" id="UP000027120">
    <property type="component" value="Unassembled WGS sequence"/>
</dbReference>
<reference evidence="3 4" key="1">
    <citation type="submission" date="2014-04" db="EMBL/GenBank/DDBJ databases">
        <authorList>
            <consortium name="International Citrus Genome Consortium"/>
            <person name="Gmitter F."/>
            <person name="Chen C."/>
            <person name="Farmerie W."/>
            <person name="Harkins T."/>
            <person name="Desany B."/>
            <person name="Mohiuddin M."/>
            <person name="Kodira C."/>
            <person name="Borodovsky M."/>
            <person name="Lomsadze A."/>
            <person name="Burns P."/>
            <person name="Jenkins J."/>
            <person name="Prochnik S."/>
            <person name="Shu S."/>
            <person name="Chapman J."/>
            <person name="Pitluck S."/>
            <person name="Schmutz J."/>
            <person name="Rokhsar D."/>
        </authorList>
    </citation>
    <scope>NUCLEOTIDE SEQUENCE</scope>
</reference>
<dbReference type="eggNOG" id="ENOG502S5SV">
    <property type="taxonomic scope" value="Eukaryota"/>
</dbReference>
<dbReference type="InterPro" id="IPR040389">
    <property type="entry name" value="SMR"/>
</dbReference>
<evidence type="ECO:0000313" key="3">
    <source>
        <dbReference type="EMBL" id="KDO72872.1"/>
    </source>
</evidence>
<dbReference type="GO" id="GO:0004860">
    <property type="term" value="F:protein kinase inhibitor activity"/>
    <property type="evidence" value="ECO:0007669"/>
    <property type="project" value="UniProtKB-KW"/>
</dbReference>
<keyword evidence="4" id="KW-1185">Reference proteome</keyword>
<dbReference type="GO" id="GO:0005634">
    <property type="term" value="C:nucleus"/>
    <property type="evidence" value="ECO:0000318"/>
    <property type="project" value="GO_Central"/>
</dbReference>
<dbReference type="AlphaFoldDB" id="A0A067GBJ0"/>
<organism evidence="3 4">
    <name type="scientific">Citrus sinensis</name>
    <name type="common">Sweet orange</name>
    <name type="synonym">Citrus aurantium var. sinensis</name>
    <dbReference type="NCBI Taxonomy" id="2711"/>
    <lineage>
        <taxon>Eukaryota</taxon>
        <taxon>Viridiplantae</taxon>
        <taxon>Streptophyta</taxon>
        <taxon>Embryophyta</taxon>
        <taxon>Tracheophyta</taxon>
        <taxon>Spermatophyta</taxon>
        <taxon>Magnoliopsida</taxon>
        <taxon>eudicotyledons</taxon>
        <taxon>Gunneridae</taxon>
        <taxon>Pentapetalae</taxon>
        <taxon>rosids</taxon>
        <taxon>malvids</taxon>
        <taxon>Sapindales</taxon>
        <taxon>Rutaceae</taxon>
        <taxon>Aurantioideae</taxon>
        <taxon>Citrus</taxon>
    </lineage>
</organism>
<evidence type="ECO:0000256" key="1">
    <source>
        <dbReference type="ARBA" id="ARBA00023013"/>
    </source>
</evidence>